<dbReference type="PRINTS" id="PR00111">
    <property type="entry name" value="ABHYDROLASE"/>
</dbReference>
<dbReference type="InterPro" id="IPR000073">
    <property type="entry name" value="AB_hydrolase_1"/>
</dbReference>
<keyword evidence="6" id="KW-1185">Reference proteome</keyword>
<keyword evidence="1" id="KW-0378">Hydrolase</keyword>
<evidence type="ECO:0000313" key="5">
    <source>
        <dbReference type="EMBL" id="KAK8762135.1"/>
    </source>
</evidence>
<sequence length="339" mass="38360">MASAGTLRRVVSSVIFLSIGAIRAVLLFVSLAFDILMSGKDILKPTERSEEPECLRDPALGTHEFVTLEEVTLHYVSAGRRDKPLVLLLHGFPDCWFSWKHQILGLKNDFWLVVPDLRGYGQSSKPSGVEDYRVSKLVEDVHGLIKHLGRDKVTIVGHDWGAVLAWTFASKHGEMVNKLVVINGPHPLAMEHQLQHSLDQIMKSWYFVAFQVPWLPEAFLSAHDLQALDRVHSCYDEEEREAFKYIFGKPGALTGPVNYYRASFRKRSSGGPKLRRLGVPALVVWGRRDFALTETLASLSLDYAKGGRVEYVADAGHWVHRERAQVVNQQIKHFLQQEK</sequence>
<dbReference type="PRINTS" id="PR00412">
    <property type="entry name" value="EPOXHYDRLASE"/>
</dbReference>
<dbReference type="Gene3D" id="3.40.50.1820">
    <property type="entry name" value="alpha/beta hydrolase"/>
    <property type="match status" value="1"/>
</dbReference>
<dbReference type="EMBL" id="JARKHS020030444">
    <property type="protein sequence ID" value="KAK8762135.1"/>
    <property type="molecule type" value="Genomic_DNA"/>
</dbReference>
<dbReference type="GO" id="GO:0004301">
    <property type="term" value="F:epoxide hydrolase activity"/>
    <property type="evidence" value="ECO:0007669"/>
    <property type="project" value="UniProtKB-ARBA"/>
</dbReference>
<proteinExistence type="inferred from homology"/>
<evidence type="ECO:0000259" key="4">
    <source>
        <dbReference type="Pfam" id="PF00561"/>
    </source>
</evidence>
<dbReference type="InterPro" id="IPR029058">
    <property type="entry name" value="AB_hydrolase_fold"/>
</dbReference>
<evidence type="ECO:0000256" key="1">
    <source>
        <dbReference type="ARBA" id="ARBA00022801"/>
    </source>
</evidence>
<dbReference type="SUPFAM" id="SSF53474">
    <property type="entry name" value="alpha/beta-Hydrolases"/>
    <property type="match status" value="1"/>
</dbReference>
<comment type="caution">
    <text evidence="5">The sequence shown here is derived from an EMBL/GenBank/DDBJ whole genome shotgun (WGS) entry which is preliminary data.</text>
</comment>
<feature type="domain" description="AB hydrolase-1" evidence="4">
    <location>
        <begin position="84"/>
        <end position="322"/>
    </location>
</feature>
<comment type="similarity">
    <text evidence="2">Belongs to the AB hydrolase superfamily. Epoxide hydrolase family.</text>
</comment>
<gene>
    <name evidence="5" type="ORF">V5799_026598</name>
</gene>
<dbReference type="Pfam" id="PF00561">
    <property type="entry name" value="Abhydrolase_1"/>
    <property type="match status" value="1"/>
</dbReference>
<organism evidence="5 6">
    <name type="scientific">Amblyomma americanum</name>
    <name type="common">Lone star tick</name>
    <dbReference type="NCBI Taxonomy" id="6943"/>
    <lineage>
        <taxon>Eukaryota</taxon>
        <taxon>Metazoa</taxon>
        <taxon>Ecdysozoa</taxon>
        <taxon>Arthropoda</taxon>
        <taxon>Chelicerata</taxon>
        <taxon>Arachnida</taxon>
        <taxon>Acari</taxon>
        <taxon>Parasitiformes</taxon>
        <taxon>Ixodida</taxon>
        <taxon>Ixodoidea</taxon>
        <taxon>Ixodidae</taxon>
        <taxon>Amblyomminae</taxon>
        <taxon>Amblyomma</taxon>
    </lineage>
</organism>
<evidence type="ECO:0000256" key="3">
    <source>
        <dbReference type="SAM" id="Phobius"/>
    </source>
</evidence>
<dbReference type="AlphaFoldDB" id="A0AAQ4DI45"/>
<name>A0AAQ4DI45_AMBAM</name>
<dbReference type="InterPro" id="IPR000639">
    <property type="entry name" value="Epox_hydrolase-like"/>
</dbReference>
<accession>A0AAQ4DI45</accession>
<feature type="transmembrane region" description="Helical" evidence="3">
    <location>
        <begin position="15"/>
        <end position="36"/>
    </location>
</feature>
<keyword evidence="3" id="KW-0812">Transmembrane</keyword>
<reference evidence="5 6" key="1">
    <citation type="journal article" date="2023" name="Arcadia Sci">
        <title>De novo assembly of a long-read Amblyomma americanum tick genome.</title>
        <authorList>
            <person name="Chou S."/>
            <person name="Poskanzer K.E."/>
            <person name="Rollins M."/>
            <person name="Thuy-Boun P.S."/>
        </authorList>
    </citation>
    <scope>NUCLEOTIDE SEQUENCE [LARGE SCALE GENOMIC DNA]</scope>
    <source>
        <strain evidence="5">F_SG_1</strain>
        <tissue evidence="5">Salivary glands</tissue>
    </source>
</reference>
<protein>
    <recommendedName>
        <fullName evidence="4">AB hydrolase-1 domain-containing protein</fullName>
    </recommendedName>
</protein>
<dbReference type="PANTHER" id="PTHR43329">
    <property type="entry name" value="EPOXIDE HYDROLASE"/>
    <property type="match status" value="1"/>
</dbReference>
<evidence type="ECO:0000256" key="2">
    <source>
        <dbReference type="ARBA" id="ARBA00038334"/>
    </source>
</evidence>
<dbReference type="Proteomes" id="UP001321473">
    <property type="component" value="Unassembled WGS sequence"/>
</dbReference>
<evidence type="ECO:0000313" key="6">
    <source>
        <dbReference type="Proteomes" id="UP001321473"/>
    </source>
</evidence>
<keyword evidence="3" id="KW-0472">Membrane</keyword>
<keyword evidence="3" id="KW-1133">Transmembrane helix</keyword>